<sequence>MCNIEISNEDFQSAYTKDDEILDEGYFAISSVHDQKGTHYLALKASQSDYYTKRTEEIKKLYSPDLFGNNPGFANLVRIVHDTKTNEDIFLLDNKSCQNGFLMKYLQNPRNEEYSTQNNTEIQAILIKLAKSILDAHTKSVVLRNVSISNVALDDNNNPVIISLLPACKNGDVAPILDLSPTLCPPEAKLIHNQNRQTNPNDLTLEIKPEQDVYVFGALMLMLSGGKFATIGFSLRTFAPPPKFLPVPPKHESEAVKKLITEMLSANPEDRPTIGTVFEKLKSGEVMLQDVDKAKLETLLNGFE</sequence>
<evidence type="ECO:0000313" key="3">
    <source>
        <dbReference type="Proteomes" id="UP001470230"/>
    </source>
</evidence>
<protein>
    <recommendedName>
        <fullName evidence="1">Protein kinase domain-containing protein</fullName>
    </recommendedName>
</protein>
<comment type="caution">
    <text evidence="2">The sequence shown here is derived from an EMBL/GenBank/DDBJ whole genome shotgun (WGS) entry which is preliminary data.</text>
</comment>
<keyword evidence="3" id="KW-1185">Reference proteome</keyword>
<accession>A0ABR2KTL7</accession>
<evidence type="ECO:0000259" key="1">
    <source>
        <dbReference type="PROSITE" id="PS50011"/>
    </source>
</evidence>
<dbReference type="InterPro" id="IPR011009">
    <property type="entry name" value="Kinase-like_dom_sf"/>
</dbReference>
<feature type="domain" description="Protein kinase" evidence="1">
    <location>
        <begin position="16"/>
        <end position="288"/>
    </location>
</feature>
<dbReference type="Proteomes" id="UP001470230">
    <property type="component" value="Unassembled WGS sequence"/>
</dbReference>
<organism evidence="2 3">
    <name type="scientific">Tritrichomonas musculus</name>
    <dbReference type="NCBI Taxonomy" id="1915356"/>
    <lineage>
        <taxon>Eukaryota</taxon>
        <taxon>Metamonada</taxon>
        <taxon>Parabasalia</taxon>
        <taxon>Tritrichomonadida</taxon>
        <taxon>Tritrichomonadidae</taxon>
        <taxon>Tritrichomonas</taxon>
    </lineage>
</organism>
<dbReference type="InterPro" id="IPR000719">
    <property type="entry name" value="Prot_kinase_dom"/>
</dbReference>
<proteinExistence type="predicted"/>
<dbReference type="PROSITE" id="PS50011">
    <property type="entry name" value="PROTEIN_KINASE_DOM"/>
    <property type="match status" value="1"/>
</dbReference>
<dbReference type="EMBL" id="JAPFFF010000003">
    <property type="protein sequence ID" value="KAK8893345.1"/>
    <property type="molecule type" value="Genomic_DNA"/>
</dbReference>
<gene>
    <name evidence="2" type="ORF">M9Y10_021762</name>
</gene>
<dbReference type="Gene3D" id="1.10.510.10">
    <property type="entry name" value="Transferase(Phosphotransferase) domain 1"/>
    <property type="match status" value="1"/>
</dbReference>
<dbReference type="SUPFAM" id="SSF56112">
    <property type="entry name" value="Protein kinase-like (PK-like)"/>
    <property type="match status" value="1"/>
</dbReference>
<dbReference type="SMART" id="SM00220">
    <property type="entry name" value="S_TKc"/>
    <property type="match status" value="1"/>
</dbReference>
<name>A0ABR2KTL7_9EUKA</name>
<reference evidence="2 3" key="1">
    <citation type="submission" date="2024-04" db="EMBL/GenBank/DDBJ databases">
        <title>Tritrichomonas musculus Genome.</title>
        <authorList>
            <person name="Alves-Ferreira E."/>
            <person name="Grigg M."/>
            <person name="Lorenzi H."/>
            <person name="Galac M."/>
        </authorList>
    </citation>
    <scope>NUCLEOTIDE SEQUENCE [LARGE SCALE GENOMIC DNA]</scope>
    <source>
        <strain evidence="2 3">EAF2021</strain>
    </source>
</reference>
<evidence type="ECO:0000313" key="2">
    <source>
        <dbReference type="EMBL" id="KAK8893345.1"/>
    </source>
</evidence>